<sequence length="128" mass="15022">MQYASFHRHWRSSALRYFLDLSPFLPIAPHIQTQRLNVEACLIISDWKADDERPVEPIFWPPNPEEVKSLITNIKDMQEKELKSWKAQSTEPRLVCGSAEGIIDKCDDKLEAINYRMEHVLLDNLMNR</sequence>
<dbReference type="Proteomes" id="UP000288805">
    <property type="component" value="Unassembled WGS sequence"/>
</dbReference>
<evidence type="ECO:0000313" key="1">
    <source>
        <dbReference type="EMBL" id="RVW15214.1"/>
    </source>
</evidence>
<dbReference type="AlphaFoldDB" id="A0A438BW51"/>
<protein>
    <submittedName>
        <fullName evidence="1">Uncharacterized protein</fullName>
    </submittedName>
</protein>
<name>A0A438BW51_VITVI</name>
<accession>A0A438BW51</accession>
<proteinExistence type="predicted"/>
<comment type="caution">
    <text evidence="1">The sequence shown here is derived from an EMBL/GenBank/DDBJ whole genome shotgun (WGS) entry which is preliminary data.</text>
</comment>
<evidence type="ECO:0000313" key="2">
    <source>
        <dbReference type="Proteomes" id="UP000288805"/>
    </source>
</evidence>
<reference evidence="1 2" key="1">
    <citation type="journal article" date="2018" name="PLoS Genet.">
        <title>Population sequencing reveals clonal diversity and ancestral inbreeding in the grapevine cultivar Chardonnay.</title>
        <authorList>
            <person name="Roach M.J."/>
            <person name="Johnson D.L."/>
            <person name="Bohlmann J."/>
            <person name="van Vuuren H.J."/>
            <person name="Jones S.J."/>
            <person name="Pretorius I.S."/>
            <person name="Schmidt S.A."/>
            <person name="Borneman A.R."/>
        </authorList>
    </citation>
    <scope>NUCLEOTIDE SEQUENCE [LARGE SCALE GENOMIC DNA]</scope>
    <source>
        <strain evidence="2">cv. Chardonnay</strain>
        <tissue evidence="1">Leaf</tissue>
    </source>
</reference>
<organism evidence="1 2">
    <name type="scientific">Vitis vinifera</name>
    <name type="common">Grape</name>
    <dbReference type="NCBI Taxonomy" id="29760"/>
    <lineage>
        <taxon>Eukaryota</taxon>
        <taxon>Viridiplantae</taxon>
        <taxon>Streptophyta</taxon>
        <taxon>Embryophyta</taxon>
        <taxon>Tracheophyta</taxon>
        <taxon>Spermatophyta</taxon>
        <taxon>Magnoliopsida</taxon>
        <taxon>eudicotyledons</taxon>
        <taxon>Gunneridae</taxon>
        <taxon>Pentapetalae</taxon>
        <taxon>rosids</taxon>
        <taxon>Vitales</taxon>
        <taxon>Vitaceae</taxon>
        <taxon>Viteae</taxon>
        <taxon>Vitis</taxon>
    </lineage>
</organism>
<dbReference type="EMBL" id="QGNW01002604">
    <property type="protein sequence ID" value="RVW15214.1"/>
    <property type="molecule type" value="Genomic_DNA"/>
</dbReference>
<gene>
    <name evidence="1" type="ORF">CK203_090683</name>
</gene>